<evidence type="ECO:0000313" key="3">
    <source>
        <dbReference type="EMBL" id="PMS36788.1"/>
    </source>
</evidence>
<dbReference type="SMART" id="SM00327">
    <property type="entry name" value="VWA"/>
    <property type="match status" value="1"/>
</dbReference>
<dbReference type="PANTHER" id="PTHR41248">
    <property type="entry name" value="NORD PROTEIN"/>
    <property type="match status" value="1"/>
</dbReference>
<dbReference type="AlphaFoldDB" id="A0A2N7X4T9"/>
<feature type="region of interest" description="Disordered" evidence="1">
    <location>
        <begin position="213"/>
        <end position="274"/>
    </location>
</feature>
<name>A0A2N7X4T9_9BURK</name>
<dbReference type="Pfam" id="PF11775">
    <property type="entry name" value="CobT_C"/>
    <property type="match status" value="1"/>
</dbReference>
<gene>
    <name evidence="3" type="ORF">C0Z20_11910</name>
</gene>
<evidence type="ECO:0000256" key="1">
    <source>
        <dbReference type="SAM" id="MobiDB-lite"/>
    </source>
</evidence>
<dbReference type="InterPro" id="IPR002035">
    <property type="entry name" value="VWF_A"/>
</dbReference>
<dbReference type="InterPro" id="IPR036465">
    <property type="entry name" value="vWFA_dom_sf"/>
</dbReference>
<dbReference type="InterPro" id="IPR051928">
    <property type="entry name" value="NorD/CobT"/>
</dbReference>
<dbReference type="Proteomes" id="UP000235777">
    <property type="component" value="Unassembled WGS sequence"/>
</dbReference>
<dbReference type="PROSITE" id="PS50234">
    <property type="entry name" value="VWFA"/>
    <property type="match status" value="1"/>
</dbReference>
<accession>A0A2N7X4T9</accession>
<protein>
    <submittedName>
        <fullName evidence="3">Cobalamin biosynthesis protein CobT</fullName>
    </submittedName>
</protein>
<organism evidence="3 4">
    <name type="scientific">Trinickia symbiotica</name>
    <dbReference type="NCBI Taxonomy" id="863227"/>
    <lineage>
        <taxon>Bacteria</taxon>
        <taxon>Pseudomonadati</taxon>
        <taxon>Pseudomonadota</taxon>
        <taxon>Betaproteobacteria</taxon>
        <taxon>Burkholderiales</taxon>
        <taxon>Burkholderiaceae</taxon>
        <taxon>Trinickia</taxon>
    </lineage>
</organism>
<proteinExistence type="predicted"/>
<dbReference type="EMBL" id="PNYC01000006">
    <property type="protein sequence ID" value="PMS36788.1"/>
    <property type="molecule type" value="Genomic_DNA"/>
</dbReference>
<evidence type="ECO:0000259" key="2">
    <source>
        <dbReference type="PROSITE" id="PS50234"/>
    </source>
</evidence>
<dbReference type="RefSeq" id="WP_102607023.1">
    <property type="nucleotide sequence ID" value="NZ_PNYC01000006.1"/>
</dbReference>
<dbReference type="SUPFAM" id="SSF53300">
    <property type="entry name" value="vWA-like"/>
    <property type="match status" value="1"/>
</dbReference>
<comment type="caution">
    <text evidence="3">The sequence shown here is derived from an EMBL/GenBank/DDBJ whole genome shotgun (WGS) entry which is preliminary data.</text>
</comment>
<dbReference type="PANTHER" id="PTHR41248:SF1">
    <property type="entry name" value="NORD PROTEIN"/>
    <property type="match status" value="1"/>
</dbReference>
<dbReference type="InterPro" id="IPR025861">
    <property type="entry name" value="CobT_VWA_dom"/>
</dbReference>
<feature type="compositionally biased region" description="Polar residues" evidence="1">
    <location>
        <begin position="252"/>
        <end position="262"/>
    </location>
</feature>
<evidence type="ECO:0000313" key="4">
    <source>
        <dbReference type="Proteomes" id="UP000235777"/>
    </source>
</evidence>
<sequence length="580" mass="63706">MDLGLTESVDDTLAHLSRLARTLTGQDRLTVVIADDGPRLRDDQFVLPPAVAGMDASQELMTGYVDLLAARARFATQDAIERVGSPVARRLAQAIDDRRACCELARAYPGVAPFLTRLRAEMARVAAAQWTTLSWAEKLAWHVERYVWNEQSTAIESSPSLNAAVHASIDLLEEASRSASTADSMRIALRLIERIRELSAGDVNNMMLTADAQDTLDSPATRNEFESDGSDTGDAPPSSQTSALTTGGGLTRSASDAAQQPSGDAGKQPHRPAMSRAALSVPITTQFDREADFTGKGDAIRWRKLRSTARAQTESLKARLERALKADEQTHWRREQERGELDRPSLVRLAVAPGYRTPFRTRLVKPGRDAAVTLLIDRSGSMAGQKIELATLCAAALSDALSQLSFPLEVLGYSSIEDVEMREYYERWLAAGHASSGFNRFVERLDLQIYKRFDSDNLVGLTCVECGHENPDGEALSWAASRLLARRAHRHILMVLSDGYPATGDGNPDVLRADLQARITELRERGVELVGVGILTDAVETFYPTSAVVERLQDLPKAAFDVLGRTLLKHREWMLERSDA</sequence>
<feature type="domain" description="VWFA" evidence="2">
    <location>
        <begin position="371"/>
        <end position="555"/>
    </location>
</feature>
<dbReference type="Gene3D" id="3.40.50.410">
    <property type="entry name" value="von Willebrand factor, type A domain"/>
    <property type="match status" value="1"/>
</dbReference>
<reference evidence="3 4" key="1">
    <citation type="submission" date="2018-01" db="EMBL/GenBank/DDBJ databases">
        <title>Whole genome analyses suggest that Burkholderia sensu lato contains two further novel genera in the rhizoxinica-symbiotica group Mycetohabitans gen. nov., and Trinickia gen. nov.: implications for the evolution of diazotrophy and nodulation in the Burkholderiaceae.</title>
        <authorList>
            <person name="Estrada-de los Santos P."/>
            <person name="Palmer M."/>
            <person name="Chavez-Ramirez B."/>
            <person name="Beukes C."/>
            <person name="Steenkamp E.T."/>
            <person name="Hirsch A.M."/>
            <person name="Manyaka P."/>
            <person name="Maluk M."/>
            <person name="Lafos M."/>
            <person name="Crook M."/>
            <person name="Gross E."/>
            <person name="Simon M.F."/>
            <person name="Bueno dos Reis Junior F."/>
            <person name="Poole P.S."/>
            <person name="Venter S.N."/>
            <person name="James E.K."/>
        </authorList>
    </citation>
    <scope>NUCLEOTIDE SEQUENCE [LARGE SCALE GENOMIC DNA]</scope>
    <source>
        <strain evidence="3 4">JPY 581</strain>
    </source>
</reference>
<keyword evidence="4" id="KW-1185">Reference proteome</keyword>